<name>A0A895XSB8_9ACTN</name>
<keyword evidence="3" id="KW-1185">Reference proteome</keyword>
<proteinExistence type="predicted"/>
<dbReference type="Proteomes" id="UP000662939">
    <property type="component" value="Chromosome"/>
</dbReference>
<organism evidence="2 3">
    <name type="scientific">Natronoglycomyces albus</name>
    <dbReference type="NCBI Taxonomy" id="2811108"/>
    <lineage>
        <taxon>Bacteria</taxon>
        <taxon>Bacillati</taxon>
        <taxon>Actinomycetota</taxon>
        <taxon>Actinomycetes</taxon>
        <taxon>Glycomycetales</taxon>
        <taxon>Glycomycetaceae</taxon>
        <taxon>Natronoglycomyces</taxon>
    </lineage>
</organism>
<evidence type="ECO:0000313" key="2">
    <source>
        <dbReference type="EMBL" id="QSB06403.1"/>
    </source>
</evidence>
<dbReference type="AlphaFoldDB" id="A0A895XSB8"/>
<keyword evidence="1" id="KW-0175">Coiled coil</keyword>
<dbReference type="RefSeq" id="WP_213172412.1">
    <property type="nucleotide sequence ID" value="NZ_CP070496.1"/>
</dbReference>
<accession>A0A895XSB8</accession>
<dbReference type="KEGG" id="nav:JQS30_05730"/>
<evidence type="ECO:0000256" key="1">
    <source>
        <dbReference type="SAM" id="Coils"/>
    </source>
</evidence>
<evidence type="ECO:0000313" key="3">
    <source>
        <dbReference type="Proteomes" id="UP000662939"/>
    </source>
</evidence>
<sequence>MNYLSDSANHISESVLWWGWGDARQNRAINSLAEQTQSRHNRMARAASRSNRQLQERITNEISGVQGRFDEVLEIIELRFQLAEYDEYQVRTNARKTFRALAAQTDPVSSEFHDVDGYWMPPAALAMRDLIQGTGIDMQENLDRARERDRLRTELLALSVGVCFEQPLLQPPAISHLLALDPALESDGEPTEEGISQEAGPRQVVSNGWRQLWKQCARGDFGAAAYQQLQTRLRELVEAEPATLSSAQLRTWTDAIRALAPTSATGAEGVGATIDSLYEHVKDSLKEVPAIPTPAEGLQSDDLEQWRHFLQELIEEPSAAERPLLEALRSLRSGYTAGGDDPTWKQPAGGLPDLFLHDIVADGVAPAQRAIALRLAAPWLLQTVDAIFHGAAANSKLSRELRHRALRVTVSSDGADPVELEKLERRIASWARPEIPSSSSQAAIVAVCLAVAFLFFTCDQAVLGVLSLLGLAIPFWRHRQAIATAEDERLTYEQMFAELQREIAATKIALADEERAQERASQQVKHSASRLRNVLSGSTMRSGESGSL</sequence>
<reference evidence="2" key="1">
    <citation type="submission" date="2021-02" db="EMBL/GenBank/DDBJ databases">
        <title>Natronoglycomyces albus gen. nov., sp. nov, a haloalkaliphilic actinobacterium from a soda solonchak soil.</title>
        <authorList>
            <person name="Sorokin D.Y."/>
            <person name="Khijniak T.V."/>
            <person name="Zakharycheva A.P."/>
            <person name="Boueva O.V."/>
            <person name="Ariskina E.V."/>
            <person name="Hahnke R.L."/>
            <person name="Bunk B."/>
            <person name="Sproer C."/>
            <person name="Schumann P."/>
            <person name="Evtushenko L.I."/>
            <person name="Kublanov I.V."/>
        </authorList>
    </citation>
    <scope>NUCLEOTIDE SEQUENCE</scope>
    <source>
        <strain evidence="2">DSM 106290</strain>
    </source>
</reference>
<dbReference type="EMBL" id="CP070496">
    <property type="protein sequence ID" value="QSB06403.1"/>
    <property type="molecule type" value="Genomic_DNA"/>
</dbReference>
<feature type="coiled-coil region" evidence="1">
    <location>
        <begin position="482"/>
        <end position="516"/>
    </location>
</feature>
<gene>
    <name evidence="2" type="ORF">JQS30_05730</name>
</gene>
<protein>
    <submittedName>
        <fullName evidence="2">Uncharacterized protein</fullName>
    </submittedName>
</protein>